<dbReference type="EMBL" id="LGHB01000026">
    <property type="protein sequence ID" value="KUK95810.1"/>
    <property type="molecule type" value="Genomic_DNA"/>
</dbReference>
<reference evidence="5 6" key="2">
    <citation type="journal article" date="2015" name="MBio">
        <title>Genome-Resolved Metagenomic Analysis Reveals Roles for Candidate Phyla and Other Microbial Community Members in Biogeochemical Transformations in Oil Reservoirs.</title>
        <authorList>
            <person name="Hu P."/>
            <person name="Tom L."/>
            <person name="Singh A."/>
            <person name="Thomas B.C."/>
            <person name="Baker B.J."/>
            <person name="Piceno Y.M."/>
            <person name="Andersen G.L."/>
            <person name="Banfield J.F."/>
        </authorList>
    </citation>
    <scope>NUCLEOTIDE SEQUENCE [LARGE SCALE GENOMIC DNA]</scope>
    <source>
        <strain evidence="1">57_489</strain>
    </source>
</reference>
<dbReference type="AlphaFoldDB" id="A0A101IID8"/>
<reference evidence="3" key="1">
    <citation type="journal article" date="2015" name="MBio">
        <title>Genome-resolved metagenomic analysis reveals roles for candidate phyla and other microbial community members in biogeochemical transformations in oil reservoirs.</title>
        <authorList>
            <person name="Hu P."/>
            <person name="Tom L."/>
            <person name="Singh A."/>
            <person name="Thomas B.C."/>
            <person name="Baker B.J."/>
            <person name="Piceno Y.M."/>
            <person name="Andersen G.L."/>
            <person name="Banfield J.F."/>
        </authorList>
    </citation>
    <scope>NUCLEOTIDE SEQUENCE [LARGE SCALE GENOMIC DNA]</scope>
    <source>
        <strain evidence="3">56_747</strain>
    </source>
</reference>
<comment type="caution">
    <text evidence="3">The sequence shown here is derived from an EMBL/GenBank/DDBJ whole genome shotgun (WGS) entry which is preliminary data.</text>
</comment>
<gene>
    <name evidence="2" type="ORF">XD72_0629</name>
    <name evidence="1" type="ORF">XD72_1983</name>
    <name evidence="4" type="ORF">XE07_0830</name>
    <name evidence="3" type="ORF">XE07_1593</name>
</gene>
<evidence type="ECO:0000313" key="6">
    <source>
        <dbReference type="Proteomes" id="UP000057043"/>
    </source>
</evidence>
<dbReference type="Proteomes" id="UP000057043">
    <property type="component" value="Unassembled WGS sequence"/>
</dbReference>
<sequence length="32" mass="3720">MHHLKRRTLPFTSIVGQDDMKFALILNAVNPR</sequence>
<dbReference type="Proteomes" id="UP000053961">
    <property type="component" value="Unassembled WGS sequence"/>
</dbReference>
<dbReference type="EMBL" id="LGFT01000011">
    <property type="protein sequence ID" value="KUK44923.1"/>
    <property type="molecule type" value="Genomic_DNA"/>
</dbReference>
<evidence type="ECO:0000313" key="4">
    <source>
        <dbReference type="EMBL" id="KUK96744.1"/>
    </source>
</evidence>
<protein>
    <submittedName>
        <fullName evidence="3">Magnesium-chelatase subunit ChlD</fullName>
    </submittedName>
</protein>
<evidence type="ECO:0000313" key="2">
    <source>
        <dbReference type="EMBL" id="KUK44923.1"/>
    </source>
</evidence>
<organism evidence="3 5">
    <name type="scientific">Methanothrix harundinacea</name>
    <dbReference type="NCBI Taxonomy" id="301375"/>
    <lineage>
        <taxon>Archaea</taxon>
        <taxon>Methanobacteriati</taxon>
        <taxon>Methanobacteriota</taxon>
        <taxon>Stenosarchaea group</taxon>
        <taxon>Methanomicrobia</taxon>
        <taxon>Methanotrichales</taxon>
        <taxon>Methanotrichaceae</taxon>
        <taxon>Methanothrix</taxon>
    </lineage>
</organism>
<name>A0A101IID8_9EURY</name>
<evidence type="ECO:0000313" key="1">
    <source>
        <dbReference type="EMBL" id="KUK43630.1"/>
    </source>
</evidence>
<dbReference type="EMBL" id="LGHB01000008">
    <property type="protein sequence ID" value="KUK96744.1"/>
    <property type="molecule type" value="Genomic_DNA"/>
</dbReference>
<feature type="non-terminal residue" evidence="3">
    <location>
        <position position="32"/>
    </location>
</feature>
<accession>A0A101IID8</accession>
<evidence type="ECO:0000313" key="5">
    <source>
        <dbReference type="Proteomes" id="UP000053961"/>
    </source>
</evidence>
<dbReference type="EMBL" id="LGFT01000058">
    <property type="protein sequence ID" value="KUK43630.1"/>
    <property type="molecule type" value="Genomic_DNA"/>
</dbReference>
<evidence type="ECO:0000313" key="3">
    <source>
        <dbReference type="EMBL" id="KUK95810.1"/>
    </source>
</evidence>
<proteinExistence type="predicted"/>